<evidence type="ECO:0000313" key="2">
    <source>
        <dbReference type="Proteomes" id="UP000886998"/>
    </source>
</evidence>
<sequence>MTLQTPIVVPYCYQVTGKRLCESSRLPHEATGHPGGPSRLPESIPIKEVPLPLFWARFRLQQGISPEIEIADHVTCQGLCSLWCSAGGYGFEFLEFAGCQWGCNCELTRPVYTYVNWL</sequence>
<protein>
    <submittedName>
        <fullName evidence="1">Uncharacterized protein</fullName>
    </submittedName>
</protein>
<dbReference type="AlphaFoldDB" id="A0A8X6WV10"/>
<organism evidence="1 2">
    <name type="scientific">Trichonephila inaurata madagascariensis</name>
    <dbReference type="NCBI Taxonomy" id="2747483"/>
    <lineage>
        <taxon>Eukaryota</taxon>
        <taxon>Metazoa</taxon>
        <taxon>Ecdysozoa</taxon>
        <taxon>Arthropoda</taxon>
        <taxon>Chelicerata</taxon>
        <taxon>Arachnida</taxon>
        <taxon>Araneae</taxon>
        <taxon>Araneomorphae</taxon>
        <taxon>Entelegynae</taxon>
        <taxon>Araneoidea</taxon>
        <taxon>Nephilidae</taxon>
        <taxon>Trichonephila</taxon>
        <taxon>Trichonephila inaurata</taxon>
    </lineage>
</organism>
<dbReference type="EMBL" id="BMAV01002696">
    <property type="protein sequence ID" value="GFY41828.1"/>
    <property type="molecule type" value="Genomic_DNA"/>
</dbReference>
<evidence type="ECO:0000313" key="1">
    <source>
        <dbReference type="EMBL" id="GFY41828.1"/>
    </source>
</evidence>
<reference evidence="1" key="1">
    <citation type="submission" date="2020-08" db="EMBL/GenBank/DDBJ databases">
        <title>Multicomponent nature underlies the extraordinary mechanical properties of spider dragline silk.</title>
        <authorList>
            <person name="Kono N."/>
            <person name="Nakamura H."/>
            <person name="Mori M."/>
            <person name="Yoshida Y."/>
            <person name="Ohtoshi R."/>
            <person name="Malay A.D."/>
            <person name="Moran D.A.P."/>
            <person name="Tomita M."/>
            <person name="Numata K."/>
            <person name="Arakawa K."/>
        </authorList>
    </citation>
    <scope>NUCLEOTIDE SEQUENCE</scope>
</reference>
<dbReference type="OrthoDB" id="10269707at2759"/>
<accession>A0A8X6WV10</accession>
<dbReference type="Proteomes" id="UP000886998">
    <property type="component" value="Unassembled WGS sequence"/>
</dbReference>
<keyword evidence="2" id="KW-1185">Reference proteome</keyword>
<gene>
    <name evidence="1" type="primary">AVEN_25635_1</name>
    <name evidence="1" type="ORF">TNIN_262581</name>
</gene>
<proteinExistence type="predicted"/>
<name>A0A8X6WV10_9ARAC</name>
<comment type="caution">
    <text evidence="1">The sequence shown here is derived from an EMBL/GenBank/DDBJ whole genome shotgun (WGS) entry which is preliminary data.</text>
</comment>